<dbReference type="Proteomes" id="UP000580250">
    <property type="component" value="Unassembled WGS sequence"/>
</dbReference>
<feature type="signal peptide" evidence="1">
    <location>
        <begin position="1"/>
        <end position="20"/>
    </location>
</feature>
<keyword evidence="1" id="KW-0732">Signal</keyword>
<name>A0A6V7VFT5_MELEN</name>
<comment type="caution">
    <text evidence="2">The sequence shown here is derived from an EMBL/GenBank/DDBJ whole genome shotgun (WGS) entry which is preliminary data.</text>
</comment>
<dbReference type="EMBL" id="CAJEWN010000224">
    <property type="protein sequence ID" value="CAD2173815.1"/>
    <property type="molecule type" value="Genomic_DNA"/>
</dbReference>
<organism evidence="2 3">
    <name type="scientific">Meloidogyne enterolobii</name>
    <name type="common">Root-knot nematode worm</name>
    <name type="synonym">Meloidogyne mayaguensis</name>
    <dbReference type="NCBI Taxonomy" id="390850"/>
    <lineage>
        <taxon>Eukaryota</taxon>
        <taxon>Metazoa</taxon>
        <taxon>Ecdysozoa</taxon>
        <taxon>Nematoda</taxon>
        <taxon>Chromadorea</taxon>
        <taxon>Rhabditida</taxon>
        <taxon>Tylenchina</taxon>
        <taxon>Tylenchomorpha</taxon>
        <taxon>Tylenchoidea</taxon>
        <taxon>Meloidogynidae</taxon>
        <taxon>Meloidogyninae</taxon>
        <taxon>Meloidogyne</taxon>
    </lineage>
</organism>
<protein>
    <submittedName>
        <fullName evidence="2">Uncharacterized protein</fullName>
    </submittedName>
</protein>
<evidence type="ECO:0000256" key="1">
    <source>
        <dbReference type="SAM" id="SignalP"/>
    </source>
</evidence>
<dbReference type="AlphaFoldDB" id="A0A6V7VFT5"/>
<sequence length="165" mass="19720">MNLTITIYFILLFECSFENGNNEQVVLGIFSDFEKDILLLMETEDSAISKLELFLNSIYPLIEKLKMNNIQNDLIDFQVISQEAFQHYLNEFKNKNVRFCLFSHLIIKITIDYVKQSYSSTFRIYQRSMKHQLSSDLILIYFYIKSKLNWLLDFPIAILKIFWLN</sequence>
<gene>
    <name evidence="2" type="ORF">MENT_LOCUS25443</name>
</gene>
<proteinExistence type="predicted"/>
<feature type="chain" id="PRO_5028069681" evidence="1">
    <location>
        <begin position="21"/>
        <end position="165"/>
    </location>
</feature>
<reference evidence="2 3" key="1">
    <citation type="submission" date="2020-08" db="EMBL/GenBank/DDBJ databases">
        <authorList>
            <person name="Koutsovoulos G."/>
            <person name="Danchin GJ E."/>
        </authorList>
    </citation>
    <scope>NUCLEOTIDE SEQUENCE [LARGE SCALE GENOMIC DNA]</scope>
</reference>
<accession>A0A6V7VFT5</accession>
<evidence type="ECO:0000313" key="2">
    <source>
        <dbReference type="EMBL" id="CAD2173815.1"/>
    </source>
</evidence>
<evidence type="ECO:0000313" key="3">
    <source>
        <dbReference type="Proteomes" id="UP000580250"/>
    </source>
</evidence>